<keyword evidence="2" id="KW-0812">Transmembrane</keyword>
<dbReference type="InterPro" id="IPR001932">
    <property type="entry name" value="PPM-type_phosphatase-like_dom"/>
</dbReference>
<dbReference type="Proteomes" id="UP000192478">
    <property type="component" value="Chromosome"/>
</dbReference>
<evidence type="ECO:0000313" key="7">
    <source>
        <dbReference type="Proteomes" id="UP000192478"/>
    </source>
</evidence>
<dbReference type="PANTHER" id="PTHR43156:SF9">
    <property type="entry name" value="HAMP DOMAIN-CONTAINING PROTEIN"/>
    <property type="match status" value="1"/>
</dbReference>
<dbReference type="Pfam" id="PF07228">
    <property type="entry name" value="SpoIIE"/>
    <property type="match status" value="1"/>
</dbReference>
<gene>
    <name evidence="4" type="ORF">BJL90_19960</name>
    <name evidence="5" type="ORF">CLFO_29630</name>
</gene>
<reference evidence="5 7" key="2">
    <citation type="submission" date="2017-03" db="EMBL/GenBank/DDBJ databases">
        <title>Complete sequence of Clostridium formicaceticum DSM 92.</title>
        <authorList>
            <person name="Poehlein A."/>
            <person name="Karl M."/>
            <person name="Bengelsdorf F.R."/>
            <person name="Duerre P."/>
            <person name="Daniel R."/>
        </authorList>
    </citation>
    <scope>NUCLEOTIDE SEQUENCE [LARGE SCALE GENOMIC DNA]</scope>
    <source>
        <strain evidence="5 7">DSM 92</strain>
    </source>
</reference>
<feature type="transmembrane region" description="Helical" evidence="2">
    <location>
        <begin position="319"/>
        <end position="338"/>
    </location>
</feature>
<dbReference type="PANTHER" id="PTHR43156">
    <property type="entry name" value="STAGE II SPORULATION PROTEIN E-RELATED"/>
    <property type="match status" value="1"/>
</dbReference>
<sequence length="623" mass="71375">MIKNRESNTIGKGYIYVLTENLFRIVLLASILISLAVIITGILSYNSTKNALIAKTQSQDLIFIVKSMSEKIEGRIQRAMETSYIIAKDPYNHEWLMNAEMHMDQGEIILNRLKDIAVSYDYDSTFIASTQTHHYYFADSTHSNIHNTHLMILSKENPADIWFYDTLTSKKPISLNVDFNRGLNDTFLFVNALVGNTDAPLGIAGVGLSLREISSEFQQFKVGEKSNLWLIDENNIIKLSDDLDNRGKNVREFLPHEVINQMQNQILNNEDDYFVSEYKNIDGEMIDYAFYTLHSSDWILYYQLPRSESISLIASLRTSTTLTIILVLLFFVTVFYIITKKIANPYRQAILLNKELEKKVTERTQELKETNVKVMDSIDYAKRMQESILPSKKDLQRIFKEYFVIWRPRDVVGGDFYWLQEVEDTIVLAVGDCTGHGVPGALMTMTVNAILYNIIDTQNKDNPEIILKELHQRLKQALHKDSNTQATDDGLDIAICCIKNKSQLIYAGAKIDLYIKNPQELRIFKGSKKSVGYHVTNLDANLSNVVLPIKEGDVFILTSDGFLHQNGGPKNYPFGTKRFHQLIEKCDVSSMPSMKAIFEKTLEEYMKDESQRDDISLIAFKMQ</sequence>
<evidence type="ECO:0000259" key="3">
    <source>
        <dbReference type="SMART" id="SM00331"/>
    </source>
</evidence>
<evidence type="ECO:0000313" key="5">
    <source>
        <dbReference type="EMBL" id="ARE88557.1"/>
    </source>
</evidence>
<keyword evidence="2" id="KW-0472">Membrane</keyword>
<dbReference type="EMBL" id="CP020559">
    <property type="protein sequence ID" value="ARE88557.1"/>
    <property type="molecule type" value="Genomic_DNA"/>
</dbReference>
<dbReference type="InterPro" id="IPR052016">
    <property type="entry name" value="Bact_Sigma-Reg"/>
</dbReference>
<protein>
    <submittedName>
        <fullName evidence="4">Serine/threonine protein phosphatase</fullName>
    </submittedName>
    <submittedName>
        <fullName evidence="5">Stage II sporulation protein E (SpoIIE)</fullName>
    </submittedName>
</protein>
<dbReference type="RefSeq" id="WP_070972379.1">
    <property type="nucleotide sequence ID" value="NZ_CP017603.1"/>
</dbReference>
<keyword evidence="6" id="KW-1185">Reference proteome</keyword>
<dbReference type="Gene3D" id="3.30.450.20">
    <property type="entry name" value="PAS domain"/>
    <property type="match status" value="1"/>
</dbReference>
<dbReference type="AlphaFoldDB" id="A0AAC9WGZ5"/>
<organism evidence="5 7">
    <name type="scientific">Clostridium formicaceticum</name>
    <dbReference type="NCBI Taxonomy" id="1497"/>
    <lineage>
        <taxon>Bacteria</taxon>
        <taxon>Bacillati</taxon>
        <taxon>Bacillota</taxon>
        <taxon>Clostridia</taxon>
        <taxon>Eubacteriales</taxon>
        <taxon>Clostridiaceae</taxon>
        <taxon>Clostridium</taxon>
    </lineage>
</organism>
<dbReference type="KEGG" id="cfm:BJL90_19960"/>
<keyword evidence="1" id="KW-0378">Hydrolase</keyword>
<proteinExistence type="predicted"/>
<evidence type="ECO:0000313" key="6">
    <source>
        <dbReference type="Proteomes" id="UP000177894"/>
    </source>
</evidence>
<dbReference type="Proteomes" id="UP000177894">
    <property type="component" value="Chromosome"/>
</dbReference>
<dbReference type="InterPro" id="IPR036457">
    <property type="entry name" value="PPM-type-like_dom_sf"/>
</dbReference>
<dbReference type="SMART" id="SM00331">
    <property type="entry name" value="PP2C_SIG"/>
    <property type="match status" value="1"/>
</dbReference>
<evidence type="ECO:0000256" key="2">
    <source>
        <dbReference type="SAM" id="Phobius"/>
    </source>
</evidence>
<dbReference type="Gene3D" id="3.60.40.10">
    <property type="entry name" value="PPM-type phosphatase domain"/>
    <property type="match status" value="1"/>
</dbReference>
<feature type="transmembrane region" description="Helical" evidence="2">
    <location>
        <begin position="21"/>
        <end position="45"/>
    </location>
</feature>
<reference evidence="4 6" key="1">
    <citation type="submission" date="2016-10" db="EMBL/GenBank/DDBJ databases">
        <title>Complete Genome Sequence of Acetogen Clostridium formicoaceticum ATCC 27076.</title>
        <authorList>
            <person name="Bao T."/>
            <person name="Cheng C."/>
            <person name="Zhao J."/>
            <person name="Yang S.-T."/>
            <person name="Wang J."/>
            <person name="Wang M."/>
        </authorList>
    </citation>
    <scope>NUCLEOTIDE SEQUENCE [LARGE SCALE GENOMIC DNA]</scope>
    <source>
        <strain evidence="4 6">ATCC 27076</strain>
    </source>
</reference>
<accession>A0AAC9WGZ5</accession>
<dbReference type="GO" id="GO:0016791">
    <property type="term" value="F:phosphatase activity"/>
    <property type="evidence" value="ECO:0007669"/>
    <property type="project" value="TreeGrafter"/>
</dbReference>
<keyword evidence="2" id="KW-1133">Transmembrane helix</keyword>
<dbReference type="EMBL" id="CP017603">
    <property type="protein sequence ID" value="AOY77935.1"/>
    <property type="molecule type" value="Genomic_DNA"/>
</dbReference>
<evidence type="ECO:0000256" key="1">
    <source>
        <dbReference type="ARBA" id="ARBA00022801"/>
    </source>
</evidence>
<name>A0AAC9WGZ5_9CLOT</name>
<evidence type="ECO:0000313" key="4">
    <source>
        <dbReference type="EMBL" id="AOY77935.1"/>
    </source>
</evidence>
<feature type="domain" description="PPM-type phosphatase" evidence="3">
    <location>
        <begin position="399"/>
        <end position="622"/>
    </location>
</feature>